<proteinExistence type="inferred from homology"/>
<dbReference type="GO" id="GO:0046872">
    <property type="term" value="F:metal ion binding"/>
    <property type="evidence" value="ECO:0007669"/>
    <property type="project" value="UniProtKB-KW"/>
</dbReference>
<evidence type="ECO:0000256" key="4">
    <source>
        <dbReference type="ARBA" id="ARBA00022833"/>
    </source>
</evidence>
<evidence type="ECO:0000259" key="9">
    <source>
        <dbReference type="Pfam" id="PF04909"/>
    </source>
</evidence>
<evidence type="ECO:0000256" key="6">
    <source>
        <dbReference type="ARBA" id="ARBA00036832"/>
    </source>
</evidence>
<evidence type="ECO:0000256" key="7">
    <source>
        <dbReference type="ARBA" id="ARBA00038889"/>
    </source>
</evidence>
<dbReference type="Gene3D" id="3.20.20.140">
    <property type="entry name" value="Metal-dependent hydrolases"/>
    <property type="match status" value="1"/>
</dbReference>
<feature type="domain" description="Amidohydrolase-related" evidence="9">
    <location>
        <begin position="387"/>
        <end position="614"/>
    </location>
</feature>
<keyword evidence="11" id="KW-1185">Reference proteome</keyword>
<dbReference type="GO" id="GO:0047596">
    <property type="term" value="F:6-methylsalicylate decarboxylase activity"/>
    <property type="evidence" value="ECO:0007669"/>
    <property type="project" value="UniProtKB-EC"/>
</dbReference>
<dbReference type="OrthoDB" id="2832284at2759"/>
<comment type="similarity">
    <text evidence="1">Belongs to the metallo-dependent hydrolases superfamily. ACMSD family.</text>
</comment>
<evidence type="ECO:0000256" key="8">
    <source>
        <dbReference type="RuleBase" id="RU366045"/>
    </source>
</evidence>
<dbReference type="EMBL" id="JAFJYH010000030">
    <property type="protein sequence ID" value="KAG4423728.1"/>
    <property type="molecule type" value="Genomic_DNA"/>
</dbReference>
<protein>
    <recommendedName>
        <fullName evidence="7">6-methylsalicylate decarboxylase</fullName>
        <ecNumber evidence="7">4.1.1.52</ecNumber>
    </recommendedName>
</protein>
<dbReference type="SUPFAM" id="SSF51556">
    <property type="entry name" value="Metallo-dependent hydrolases"/>
    <property type="match status" value="1"/>
</dbReference>
<keyword evidence="4" id="KW-0862">Zinc</keyword>
<dbReference type="GO" id="GO:0019748">
    <property type="term" value="P:secondary metabolic process"/>
    <property type="evidence" value="ECO:0007669"/>
    <property type="project" value="TreeGrafter"/>
</dbReference>
<evidence type="ECO:0000313" key="10">
    <source>
        <dbReference type="EMBL" id="KAG4423728.1"/>
    </source>
</evidence>
<reference evidence="10" key="1">
    <citation type="submission" date="2021-02" db="EMBL/GenBank/DDBJ databases">
        <title>Genome sequence Cadophora malorum strain M34.</title>
        <authorList>
            <person name="Stefanovic E."/>
            <person name="Vu D."/>
            <person name="Scully C."/>
            <person name="Dijksterhuis J."/>
            <person name="Roader J."/>
            <person name="Houbraken J."/>
        </authorList>
    </citation>
    <scope>NUCLEOTIDE SEQUENCE</scope>
    <source>
        <strain evidence="10">M34</strain>
    </source>
</reference>
<dbReference type="EC" id="4.1.1.52" evidence="7"/>
<evidence type="ECO:0000256" key="2">
    <source>
        <dbReference type="ARBA" id="ARBA00022723"/>
    </source>
</evidence>
<evidence type="ECO:0000256" key="1">
    <source>
        <dbReference type="ARBA" id="ARBA00005871"/>
    </source>
</evidence>
<keyword evidence="5 8" id="KW-0456">Lyase</keyword>
<comment type="catalytic activity">
    <reaction evidence="6">
        <text>6-methylsalicylate + H(+) = 3-methylphenol + CO2</text>
        <dbReference type="Rhea" id="RHEA:23112"/>
        <dbReference type="ChEBI" id="CHEBI:15378"/>
        <dbReference type="ChEBI" id="CHEBI:16526"/>
        <dbReference type="ChEBI" id="CHEBI:17231"/>
        <dbReference type="ChEBI" id="CHEBI:36658"/>
        <dbReference type="EC" id="4.1.1.52"/>
    </reaction>
    <physiologicalReaction direction="left-to-right" evidence="6">
        <dbReference type="Rhea" id="RHEA:23113"/>
    </physiologicalReaction>
</comment>
<evidence type="ECO:0000256" key="5">
    <source>
        <dbReference type="ARBA" id="ARBA00023239"/>
    </source>
</evidence>
<dbReference type="PANTHER" id="PTHR21240">
    <property type="entry name" value="2-AMINO-3-CARBOXYLMUCONATE-6-SEMIALDEHYDE DECARBOXYLASE"/>
    <property type="match status" value="1"/>
</dbReference>
<accession>A0A8H8BU55</accession>
<dbReference type="Proteomes" id="UP000664132">
    <property type="component" value="Unassembled WGS sequence"/>
</dbReference>
<dbReference type="InterPro" id="IPR032465">
    <property type="entry name" value="ACMSD"/>
</dbReference>
<dbReference type="InterPro" id="IPR006680">
    <property type="entry name" value="Amidohydro-rel"/>
</dbReference>
<gene>
    <name evidence="10" type="ORF">IFR04_003153</name>
</gene>
<organism evidence="10 11">
    <name type="scientific">Cadophora malorum</name>
    <dbReference type="NCBI Taxonomy" id="108018"/>
    <lineage>
        <taxon>Eukaryota</taxon>
        <taxon>Fungi</taxon>
        <taxon>Dikarya</taxon>
        <taxon>Ascomycota</taxon>
        <taxon>Pezizomycotina</taxon>
        <taxon>Leotiomycetes</taxon>
        <taxon>Helotiales</taxon>
        <taxon>Ploettnerulaceae</taxon>
        <taxon>Cadophora</taxon>
    </lineage>
</organism>
<dbReference type="GO" id="GO:0005829">
    <property type="term" value="C:cytosol"/>
    <property type="evidence" value="ECO:0007669"/>
    <property type="project" value="TreeGrafter"/>
</dbReference>
<dbReference type="InterPro" id="IPR032466">
    <property type="entry name" value="Metal_Hydrolase"/>
</dbReference>
<evidence type="ECO:0000256" key="3">
    <source>
        <dbReference type="ARBA" id="ARBA00022793"/>
    </source>
</evidence>
<dbReference type="PANTHER" id="PTHR21240:SF29">
    <property type="entry name" value="AMIDOHYDROLASE-RELATED DOMAIN-CONTAINING PROTEIN"/>
    <property type="match status" value="1"/>
</dbReference>
<name>A0A8H8BU55_9HELO</name>
<comment type="caution">
    <text evidence="10">The sequence shown here is derived from an EMBL/GenBank/DDBJ whole genome shotgun (WGS) entry which is preliminary data.</text>
</comment>
<keyword evidence="3 8" id="KW-0210">Decarboxylase</keyword>
<dbReference type="Pfam" id="PF04909">
    <property type="entry name" value="Amidohydro_2"/>
    <property type="match status" value="1"/>
</dbReference>
<dbReference type="AlphaFoldDB" id="A0A8H8BU55"/>
<evidence type="ECO:0000313" key="11">
    <source>
        <dbReference type="Proteomes" id="UP000664132"/>
    </source>
</evidence>
<sequence length="621" mass="69050">MAISNDIDLEPDMAMLTISKPAKSQSVDITKLPLDGPNAPGASSKPLHYAKVRPPKDSFIKRKKPIQRTIEGLAANTQVEKEQNILDDCPSAQPETFCFSSSTTTTTQVKASELVIDRFPNLTNPSPSTGPDYSHRSILASHRHPLPHCQDKSAPKKCHTCLLHDFQISDARLKEAKIRLADAEIIVKSKTSKAEDKLQKKMLEWEGERNLMIQEREDSLKESVEKAVKEGVKERGRSGRRCMLRRRMGFRPRTAKPSQPIFHLVSYNVEPVRFGTLPRQGAHTGWQIPQIRKEDDDDMWTTCGTSAKQRGAKSAFELSHTMAEEKIDVHAHIVPPFYRDACLNTGHGNPDGMPRVPDWSVEAHLELMQTANISKSILSISSPGVHLNVEASLAEIRRVLDGMNAVGFVMETNHHGVYLGDPSLNAVFDELNRVKAKIFIHPTTPCLQHTSSGGHHGHTAATFLPQYPNPMMEFMFDTARAVINLFASGTISRCPDITFVIPHAGGALPPILQRFCSFSTTLMKSDMDLSLNAVKKTFKEQFYFDLAGFPFPDQIHGLLRIVGPERLLYGSDWPFTPLPAVIGLAKAMSVGLKDILEDEEVREKVYSGNARALLSDQKSTL</sequence>
<keyword evidence="2" id="KW-0479">Metal-binding</keyword>
<dbReference type="GO" id="GO:0016787">
    <property type="term" value="F:hydrolase activity"/>
    <property type="evidence" value="ECO:0007669"/>
    <property type="project" value="InterPro"/>
</dbReference>